<dbReference type="InterPro" id="IPR016032">
    <property type="entry name" value="Sig_transdc_resp-reg_C-effctor"/>
</dbReference>
<dbReference type="InterPro" id="IPR036388">
    <property type="entry name" value="WH-like_DNA-bd_sf"/>
</dbReference>
<dbReference type="Proteomes" id="UP001596138">
    <property type="component" value="Unassembled WGS sequence"/>
</dbReference>
<dbReference type="PRINTS" id="PR00038">
    <property type="entry name" value="HTHLUXR"/>
</dbReference>
<dbReference type="Gene3D" id="1.10.10.10">
    <property type="entry name" value="Winged helix-like DNA-binding domain superfamily/Winged helix DNA-binding domain"/>
    <property type="match status" value="1"/>
</dbReference>
<organism evidence="5 6">
    <name type="scientific">Longivirga aurantiaca</name>
    <dbReference type="NCBI Taxonomy" id="1837743"/>
    <lineage>
        <taxon>Bacteria</taxon>
        <taxon>Bacillati</taxon>
        <taxon>Actinomycetota</taxon>
        <taxon>Actinomycetes</taxon>
        <taxon>Sporichthyales</taxon>
        <taxon>Sporichthyaceae</taxon>
        <taxon>Longivirga</taxon>
    </lineage>
</organism>
<dbReference type="SUPFAM" id="SSF52540">
    <property type="entry name" value="P-loop containing nucleoside triphosphate hydrolases"/>
    <property type="match status" value="1"/>
</dbReference>
<dbReference type="Gene3D" id="1.25.40.10">
    <property type="entry name" value="Tetratricopeptide repeat domain"/>
    <property type="match status" value="2"/>
</dbReference>
<feature type="coiled-coil region" evidence="3">
    <location>
        <begin position="718"/>
        <end position="745"/>
    </location>
</feature>
<keyword evidence="6" id="KW-1185">Reference proteome</keyword>
<protein>
    <submittedName>
        <fullName evidence="5">AAA family ATPase</fullName>
    </submittedName>
</protein>
<dbReference type="SMART" id="SM00382">
    <property type="entry name" value="AAA"/>
    <property type="match status" value="1"/>
</dbReference>
<sequence length="923" mass="97837">MTDLVSRAAELAALVGAVGRGGPEAVNVVGSPGMGKTTLVNALLAAVDGPLVLRARPLESESSLAFSGLTAILAGLPESTFAELPAPQASSLRAALLLEDVTGDVDPRAVAAGLRGVLVNLAARRPVLLVVDDAQWLDPSSAHALSQALHRIGTARLVLVCASRPGGDAMAWLPASGFDPVAEVRLGPLSADDLMRVVQSNLGTIVELGDLRGIERASGGNPLHALELARHRLDSGTGGTVEELVRERLTVLPRETRIALLTSALASHPHLEVVARARGCSQLELVAVLDPAVRAGLVRVTDLVLFAHPLYAEAAISAGSAPDRSEAHRRLADAEPSEEARVRHAGLGVDGPDARLAASLATTAARTRARGAWDAAVELLTLAVTRTPVESPDRGDRALLLGRWAFQSGQPSLAEGWFVDVREHHPGSSSYWSATMGLARLCLHAARTAEMHALNRELLAADLDPLLAAEAMVRTVNDEFADRPSERIERIAAANRVLSAAGAGVDPALLVAGLSLEIQARMTAGQATDELMARAVALDAQHPADVALDAPSLELAHLLMMADRFDEGRAVCLSMLTRCRAMGDDVSLPTVYSHLAHLEQRAGQWDAARAAIVEGERWARGHGPIVTWQLRAQSALLDGLQGSHDEALSTLRQASELFAGPEYYQFGAIISHLRGRVHAAYSEQEQAYAAFATAIELAAQVGWDDPANLESDVPFAEAASALGRFAEAERHLDRTEQRARQLGQTNQLAVCRRGRIGLLAARGDLDEAALLVPEMLAAYDSEPGQPLDRALALLVAGRLLRRTRQKRQAHDCLTAGLDIFGELGCPAYVEVARSELNRVGLRPSRPEALTPTELEVARLAADGLRNVEIATTAHLSVKTVEAVLSRVYRKLGIRSRAQLSRALASLPERAAASSPSGPAAPPT</sequence>
<reference evidence="6" key="1">
    <citation type="journal article" date="2019" name="Int. J. Syst. Evol. Microbiol.">
        <title>The Global Catalogue of Microorganisms (GCM) 10K type strain sequencing project: providing services to taxonomists for standard genome sequencing and annotation.</title>
        <authorList>
            <consortium name="The Broad Institute Genomics Platform"/>
            <consortium name="The Broad Institute Genome Sequencing Center for Infectious Disease"/>
            <person name="Wu L."/>
            <person name="Ma J."/>
        </authorList>
    </citation>
    <scope>NUCLEOTIDE SEQUENCE [LARGE SCALE GENOMIC DNA]</scope>
    <source>
        <strain evidence="6">CGMCC 4.7317</strain>
    </source>
</reference>
<dbReference type="PROSITE" id="PS50043">
    <property type="entry name" value="HTH_LUXR_2"/>
    <property type="match status" value="1"/>
</dbReference>
<name>A0ABW1T215_9ACTN</name>
<dbReference type="SMART" id="SM00421">
    <property type="entry name" value="HTH_LUXR"/>
    <property type="match status" value="1"/>
</dbReference>
<accession>A0ABW1T215</accession>
<dbReference type="Pfam" id="PF00196">
    <property type="entry name" value="GerE"/>
    <property type="match status" value="1"/>
</dbReference>
<dbReference type="PANTHER" id="PTHR16305:SF35">
    <property type="entry name" value="TRANSCRIPTIONAL ACTIVATOR DOMAIN"/>
    <property type="match status" value="1"/>
</dbReference>
<evidence type="ECO:0000313" key="5">
    <source>
        <dbReference type="EMBL" id="MFC6238170.1"/>
    </source>
</evidence>
<dbReference type="InterPro" id="IPR000792">
    <property type="entry name" value="Tscrpt_reg_LuxR_C"/>
</dbReference>
<dbReference type="Pfam" id="PF13191">
    <property type="entry name" value="AAA_16"/>
    <property type="match status" value="1"/>
</dbReference>
<dbReference type="InterPro" id="IPR003593">
    <property type="entry name" value="AAA+_ATPase"/>
</dbReference>
<dbReference type="RefSeq" id="WP_386766146.1">
    <property type="nucleotide sequence ID" value="NZ_JBHSTI010000008.1"/>
</dbReference>
<dbReference type="InterPro" id="IPR041664">
    <property type="entry name" value="AAA_16"/>
</dbReference>
<evidence type="ECO:0000256" key="1">
    <source>
        <dbReference type="ARBA" id="ARBA00022741"/>
    </source>
</evidence>
<dbReference type="SUPFAM" id="SSF46894">
    <property type="entry name" value="C-terminal effector domain of the bipartite response regulators"/>
    <property type="match status" value="1"/>
</dbReference>
<gene>
    <name evidence="5" type="ORF">ACFQGU_09790</name>
</gene>
<keyword evidence="2" id="KW-0067">ATP-binding</keyword>
<comment type="caution">
    <text evidence="5">The sequence shown here is derived from an EMBL/GenBank/DDBJ whole genome shotgun (WGS) entry which is preliminary data.</text>
</comment>
<keyword evidence="3" id="KW-0175">Coiled coil</keyword>
<dbReference type="InterPro" id="IPR011990">
    <property type="entry name" value="TPR-like_helical_dom_sf"/>
</dbReference>
<dbReference type="CDD" id="cd06170">
    <property type="entry name" value="LuxR_C_like"/>
    <property type="match status" value="1"/>
</dbReference>
<evidence type="ECO:0000313" key="6">
    <source>
        <dbReference type="Proteomes" id="UP001596138"/>
    </source>
</evidence>
<dbReference type="PANTHER" id="PTHR16305">
    <property type="entry name" value="TESTICULAR SOLUBLE ADENYLYL CYCLASE"/>
    <property type="match status" value="1"/>
</dbReference>
<feature type="domain" description="HTH luxR-type" evidence="4">
    <location>
        <begin position="842"/>
        <end position="907"/>
    </location>
</feature>
<keyword evidence="1" id="KW-0547">Nucleotide-binding</keyword>
<evidence type="ECO:0000256" key="3">
    <source>
        <dbReference type="SAM" id="Coils"/>
    </source>
</evidence>
<proteinExistence type="predicted"/>
<dbReference type="SUPFAM" id="SSF48452">
    <property type="entry name" value="TPR-like"/>
    <property type="match status" value="2"/>
</dbReference>
<dbReference type="EMBL" id="JBHSTI010000008">
    <property type="protein sequence ID" value="MFC6238170.1"/>
    <property type="molecule type" value="Genomic_DNA"/>
</dbReference>
<evidence type="ECO:0000259" key="4">
    <source>
        <dbReference type="PROSITE" id="PS50043"/>
    </source>
</evidence>
<dbReference type="Gene3D" id="3.40.50.300">
    <property type="entry name" value="P-loop containing nucleotide triphosphate hydrolases"/>
    <property type="match status" value="1"/>
</dbReference>
<dbReference type="InterPro" id="IPR027417">
    <property type="entry name" value="P-loop_NTPase"/>
</dbReference>
<evidence type="ECO:0000256" key="2">
    <source>
        <dbReference type="ARBA" id="ARBA00022840"/>
    </source>
</evidence>